<sequence length="180" mass="17280">MGAGVAQRSDGDVRQEALVGLAESTAWSSTSAAEFASGVAAGLPSPGSATGAGTGSGAAVVGVMLQASASESAGAAAACVSGAAGFCIRVGPAGVGRVGGFGPSAAFLPVVAHSQPHGSLSDADGVPCRPGRATPGGRGGNADIERMHGITPFVPTPPGIVVLGHGHARPWVPWPHLFGA</sequence>
<dbReference type="EMBL" id="CP015098">
    <property type="protein sequence ID" value="AMW08129.1"/>
    <property type="molecule type" value="Genomic_DNA"/>
</dbReference>
<gene>
    <name evidence="1" type="ORF">A4E84_00315</name>
</gene>
<reference evidence="2" key="1">
    <citation type="submission" date="2016-04" db="EMBL/GenBank/DDBJ databases">
        <authorList>
            <person name="Zhang B."/>
        </authorList>
    </citation>
    <scope>NUCLEOTIDE SEQUENCE [LARGE SCALE GENOMIC DNA]</scope>
    <source>
        <strain evidence="2">S10</strain>
    </source>
</reference>
<dbReference type="Proteomes" id="UP000076096">
    <property type="component" value="Chromosome"/>
</dbReference>
<accession>A0A143BTI1</accession>
<evidence type="ECO:0000313" key="1">
    <source>
        <dbReference type="EMBL" id="AMW08129.1"/>
    </source>
</evidence>
<protein>
    <submittedName>
        <fullName evidence="1">Uncharacterized protein</fullName>
    </submittedName>
</protein>
<proteinExistence type="predicted"/>
<keyword evidence="2" id="KW-1185">Reference proteome</keyword>
<dbReference type="AlphaFoldDB" id="A0A143BTI1"/>
<dbReference type="KEGG" id="stsi:A4E84_00315"/>
<evidence type="ECO:0000313" key="2">
    <source>
        <dbReference type="Proteomes" id="UP000076096"/>
    </source>
</evidence>
<organism evidence="1 2">
    <name type="scientific">Streptomyces qaidamensis</name>
    <dbReference type="NCBI Taxonomy" id="1783515"/>
    <lineage>
        <taxon>Bacteria</taxon>
        <taxon>Bacillati</taxon>
        <taxon>Actinomycetota</taxon>
        <taxon>Actinomycetes</taxon>
        <taxon>Kitasatosporales</taxon>
        <taxon>Streptomycetaceae</taxon>
        <taxon>Streptomyces</taxon>
        <taxon>Streptomyces aurantiacus group</taxon>
    </lineage>
</organism>
<dbReference type="STRING" id="1783515.A4E84_00315"/>
<name>A0A143BTI1_9ACTN</name>